<evidence type="ECO:0008006" key="3">
    <source>
        <dbReference type="Google" id="ProtNLM"/>
    </source>
</evidence>
<keyword evidence="2" id="KW-1185">Reference proteome</keyword>
<name>A0ABM7PF89_9BACT</name>
<organism evidence="1 2">
    <name type="scientific">Desulfoluna limicola</name>
    <dbReference type="NCBI Taxonomy" id="2810562"/>
    <lineage>
        <taxon>Bacteria</taxon>
        <taxon>Pseudomonadati</taxon>
        <taxon>Thermodesulfobacteriota</taxon>
        <taxon>Desulfobacteria</taxon>
        <taxon>Desulfobacterales</taxon>
        <taxon>Desulfolunaceae</taxon>
        <taxon>Desulfoluna</taxon>
    </lineage>
</organism>
<reference evidence="1 2" key="1">
    <citation type="submission" date="2021-02" db="EMBL/GenBank/DDBJ databases">
        <title>Complete genome of Desulfoluna sp. strain ASN36.</title>
        <authorList>
            <person name="Takahashi A."/>
            <person name="Kojima H."/>
            <person name="Fukui M."/>
        </authorList>
    </citation>
    <scope>NUCLEOTIDE SEQUENCE [LARGE SCALE GENOMIC DNA]</scope>
    <source>
        <strain evidence="1 2">ASN36</strain>
    </source>
</reference>
<accession>A0ABM7PF89</accession>
<dbReference type="RefSeq" id="WP_236892186.1">
    <property type="nucleotide sequence ID" value="NZ_AP024488.1"/>
</dbReference>
<gene>
    <name evidence="1" type="ORF">DSLASN_14820</name>
</gene>
<protein>
    <recommendedName>
        <fullName evidence="3">Methyl-accepting chemotaxis protein</fullName>
    </recommendedName>
</protein>
<sequence>MNVSDASDAVQTESGQQVSEYLRKATDELEEGANAVEATSGVAENMGDAVSGNRVLSEKISANSHNVEKSAKVLANLSRMLGEMTSGLRMDEKAA</sequence>
<evidence type="ECO:0000313" key="2">
    <source>
        <dbReference type="Proteomes" id="UP001320148"/>
    </source>
</evidence>
<evidence type="ECO:0000313" key="1">
    <source>
        <dbReference type="EMBL" id="BCS95850.1"/>
    </source>
</evidence>
<dbReference type="EMBL" id="AP024488">
    <property type="protein sequence ID" value="BCS95850.1"/>
    <property type="molecule type" value="Genomic_DNA"/>
</dbReference>
<proteinExistence type="predicted"/>
<dbReference type="Proteomes" id="UP001320148">
    <property type="component" value="Chromosome"/>
</dbReference>